<dbReference type="AlphaFoldDB" id="A0A2V5IJE3"/>
<sequence length="127" mass="14296">MLSCVDDGWSKHPSAPASQCLPFTGPVFLLFPGVFLFFLFFSLLSFSLFSSHTRVSRIGSVFGQFNFPNYSTRSLPCRTIVRPTPDCRGPLDVICSNLPTEYCTSAYKEYLLTQRSTLVVRVPLDRL</sequence>
<keyword evidence="1" id="KW-0812">Transmembrane</keyword>
<reference evidence="2 3" key="1">
    <citation type="submission" date="2018-02" db="EMBL/GenBank/DDBJ databases">
        <title>The genomes of Aspergillus section Nigri reveals drivers in fungal speciation.</title>
        <authorList>
            <consortium name="DOE Joint Genome Institute"/>
            <person name="Vesth T.C."/>
            <person name="Nybo J."/>
            <person name="Theobald S."/>
            <person name="Brandl J."/>
            <person name="Frisvad J.C."/>
            <person name="Nielsen K.F."/>
            <person name="Lyhne E.K."/>
            <person name="Kogle M.E."/>
            <person name="Kuo A."/>
            <person name="Riley R."/>
            <person name="Clum A."/>
            <person name="Nolan M."/>
            <person name="Lipzen A."/>
            <person name="Salamov A."/>
            <person name="Henrissat B."/>
            <person name="Wiebenga A."/>
            <person name="De vries R.P."/>
            <person name="Grigoriev I.V."/>
            <person name="Mortensen U.H."/>
            <person name="Andersen M.R."/>
            <person name="Baker S.E."/>
        </authorList>
    </citation>
    <scope>NUCLEOTIDE SEQUENCE [LARGE SCALE GENOMIC DNA]</scope>
    <source>
        <strain evidence="2 3">CBS 114.80</strain>
    </source>
</reference>
<dbReference type="EMBL" id="KZ825463">
    <property type="protein sequence ID" value="PYI36789.1"/>
    <property type="molecule type" value="Genomic_DNA"/>
</dbReference>
<organism evidence="2 3">
    <name type="scientific">Aspergillus indologenus CBS 114.80</name>
    <dbReference type="NCBI Taxonomy" id="1450541"/>
    <lineage>
        <taxon>Eukaryota</taxon>
        <taxon>Fungi</taxon>
        <taxon>Dikarya</taxon>
        <taxon>Ascomycota</taxon>
        <taxon>Pezizomycotina</taxon>
        <taxon>Eurotiomycetes</taxon>
        <taxon>Eurotiomycetidae</taxon>
        <taxon>Eurotiales</taxon>
        <taxon>Aspergillaceae</taxon>
        <taxon>Aspergillus</taxon>
        <taxon>Aspergillus subgen. Circumdati</taxon>
    </lineage>
</organism>
<name>A0A2V5IJE3_9EURO</name>
<feature type="transmembrane region" description="Helical" evidence="1">
    <location>
        <begin position="27"/>
        <end position="49"/>
    </location>
</feature>
<evidence type="ECO:0008006" key="4">
    <source>
        <dbReference type="Google" id="ProtNLM"/>
    </source>
</evidence>
<accession>A0A2V5IJE3</accession>
<dbReference type="Proteomes" id="UP000248817">
    <property type="component" value="Unassembled WGS sequence"/>
</dbReference>
<gene>
    <name evidence="2" type="ORF">BP00DRAFT_3551</name>
</gene>
<evidence type="ECO:0000256" key="1">
    <source>
        <dbReference type="SAM" id="Phobius"/>
    </source>
</evidence>
<keyword evidence="1" id="KW-0472">Membrane</keyword>
<evidence type="ECO:0000313" key="2">
    <source>
        <dbReference type="EMBL" id="PYI36789.1"/>
    </source>
</evidence>
<evidence type="ECO:0000313" key="3">
    <source>
        <dbReference type="Proteomes" id="UP000248817"/>
    </source>
</evidence>
<keyword evidence="1" id="KW-1133">Transmembrane helix</keyword>
<proteinExistence type="predicted"/>
<keyword evidence="3" id="KW-1185">Reference proteome</keyword>
<protein>
    <recommendedName>
        <fullName evidence="4">Transmembrane protein</fullName>
    </recommendedName>
</protein>